<gene>
    <name evidence="9" type="ORF">TWF102_007113</name>
    <name evidence="10" type="ORF">TWF703_003189</name>
</gene>
<dbReference type="GO" id="GO:0030659">
    <property type="term" value="C:cytoplasmic vesicle membrane"/>
    <property type="evidence" value="ECO:0007669"/>
    <property type="project" value="UniProtKB-SubCell"/>
</dbReference>
<evidence type="ECO:0000256" key="5">
    <source>
        <dbReference type="ARBA" id="ARBA00022989"/>
    </source>
</evidence>
<keyword evidence="4 7" id="KW-0812">Transmembrane</keyword>
<evidence type="ECO:0000313" key="10">
    <source>
        <dbReference type="EMBL" id="KAF3140316.1"/>
    </source>
</evidence>
<evidence type="ECO:0000313" key="12">
    <source>
        <dbReference type="Proteomes" id="UP000480548"/>
    </source>
</evidence>
<comment type="function">
    <text evidence="1 7">Involved in the import of GDP-mannose from the cytoplasm into the Golgi lumen.</text>
</comment>
<dbReference type="PANTHER" id="PTHR11132">
    <property type="entry name" value="SOLUTE CARRIER FAMILY 35"/>
    <property type="match status" value="1"/>
</dbReference>
<name>A0A7C8JFU4_ORBOL</name>
<feature type="region of interest" description="Disordered" evidence="8">
    <location>
        <begin position="1"/>
        <end position="47"/>
    </location>
</feature>
<sequence>MPHHSRNGSSSRSKSPPWDDADSPTHKPSNSLLPLSTSNGSLGGSSSKRQAGRVWQIWDTPRGQKVFVGLIIFFYFGLGGGMVFQEHVLLWTGVYKFNYPMFVTAAQLITAQVMLVFWAYLTRLITPVFNFIQFNFVVAPPDPPVYQKTQGWGWGARGSVLEFEWKTGRKFIFASAVFSLKILISNFAFAYGQFPVYQMSRILTIPFALFFATHLQSQTLPVTTMSSALSITFGLFMTSLRHVRFAPEGFIAGLFSSFFTALHPFTLLQAYNIMLENLNTGPTSPGSNNNPSYEDHQRAFWRLLWYINTFSLMFIVPLSIITGSWHEVYRTCYFLDAGYFWFMLWLSGLLGLLCFIFMLGMIRLTSPLTAIVANGPRAASTTALLSYFKMQIYSWVGFWMTWVSMWWYYKGRRQNLGKEEARGRDSVEYEMH</sequence>
<keyword evidence="7" id="KW-0256">Endoplasmic reticulum</keyword>
<evidence type="ECO:0000313" key="9">
    <source>
        <dbReference type="EMBL" id="KAF3111449.1"/>
    </source>
</evidence>
<comment type="subcellular location">
    <subcellularLocation>
        <location evidence="7">Golgi apparatus membrane</location>
        <topology evidence="7">Multi-pass membrane protein</topology>
    </subcellularLocation>
    <subcellularLocation>
        <location evidence="7">Cytoplasmic vesicle membrane</location>
        <topology evidence="7">Multi-pass membrane protein</topology>
    </subcellularLocation>
    <subcellularLocation>
        <location evidence="7">Endoplasmic reticulum membrane</location>
        <topology evidence="7">Multi-pass membrane protein</topology>
    </subcellularLocation>
</comment>
<keyword evidence="7" id="KW-0762">Sugar transport</keyword>
<evidence type="ECO:0000256" key="4">
    <source>
        <dbReference type="ARBA" id="ARBA00022692"/>
    </source>
</evidence>
<accession>A0A7C8JFU4</accession>
<feature type="transmembrane region" description="Helical" evidence="7">
    <location>
        <begin position="97"/>
        <end position="121"/>
    </location>
</feature>
<feature type="transmembrane region" description="Helical" evidence="7">
    <location>
        <begin position="303"/>
        <end position="325"/>
    </location>
</feature>
<feature type="transmembrane region" description="Helical" evidence="7">
    <location>
        <begin position="250"/>
        <end position="271"/>
    </location>
</feature>
<dbReference type="Proteomes" id="UP000475325">
    <property type="component" value="Unassembled WGS sequence"/>
</dbReference>
<evidence type="ECO:0000256" key="2">
    <source>
        <dbReference type="ARBA" id="ARBA00010425"/>
    </source>
</evidence>
<keyword evidence="5 7" id="KW-1133">Transmembrane helix</keyword>
<organism evidence="9 11">
    <name type="scientific">Orbilia oligospora</name>
    <name type="common">Nematode-trapping fungus</name>
    <name type="synonym">Arthrobotrys oligospora</name>
    <dbReference type="NCBI Taxonomy" id="2813651"/>
    <lineage>
        <taxon>Eukaryota</taxon>
        <taxon>Fungi</taxon>
        <taxon>Dikarya</taxon>
        <taxon>Ascomycota</taxon>
        <taxon>Pezizomycotina</taxon>
        <taxon>Orbiliomycetes</taxon>
        <taxon>Orbiliales</taxon>
        <taxon>Orbiliaceae</taxon>
        <taxon>Orbilia</taxon>
    </lineage>
</organism>
<feature type="transmembrane region" description="Helical" evidence="7">
    <location>
        <begin position="171"/>
        <end position="191"/>
    </location>
</feature>
<evidence type="ECO:0000256" key="7">
    <source>
        <dbReference type="RuleBase" id="RU367097"/>
    </source>
</evidence>
<evidence type="ECO:0000256" key="6">
    <source>
        <dbReference type="ARBA" id="ARBA00023136"/>
    </source>
</evidence>
<dbReference type="EMBL" id="WIQW01000004">
    <property type="protein sequence ID" value="KAF3111449.1"/>
    <property type="molecule type" value="Genomic_DNA"/>
</dbReference>
<reference evidence="11 12" key="1">
    <citation type="submission" date="2019-06" db="EMBL/GenBank/DDBJ databases">
        <authorList>
            <person name="Palmer J.M."/>
        </authorList>
    </citation>
    <scope>NUCLEOTIDE SEQUENCE [LARGE SCALE GENOMIC DNA]</scope>
    <source>
        <strain evidence="9 11">TWF102</strain>
        <strain evidence="10 12">TWF703</strain>
    </source>
</reference>
<proteinExistence type="inferred from homology"/>
<feature type="transmembrane region" description="Helical" evidence="7">
    <location>
        <begin position="392"/>
        <end position="409"/>
    </location>
</feature>
<dbReference type="GO" id="GO:0005789">
    <property type="term" value="C:endoplasmic reticulum membrane"/>
    <property type="evidence" value="ECO:0007669"/>
    <property type="project" value="UniProtKB-SubCell"/>
</dbReference>
<dbReference type="AlphaFoldDB" id="A0A7C8JFU4"/>
<evidence type="ECO:0000256" key="3">
    <source>
        <dbReference type="ARBA" id="ARBA00011182"/>
    </source>
</evidence>
<keyword evidence="6 7" id="KW-0472">Membrane</keyword>
<feature type="transmembrane region" description="Helical" evidence="7">
    <location>
        <begin position="337"/>
        <end position="362"/>
    </location>
</feature>
<comment type="subunit">
    <text evidence="3 7">Homooligomer.</text>
</comment>
<dbReference type="Proteomes" id="UP000480548">
    <property type="component" value="Unassembled WGS sequence"/>
</dbReference>
<protein>
    <recommendedName>
        <fullName evidence="7">GDP-mannose transporter</fullName>
        <shortName evidence="7">GMT</shortName>
    </recommendedName>
</protein>
<dbReference type="GO" id="GO:0000139">
    <property type="term" value="C:Golgi membrane"/>
    <property type="evidence" value="ECO:0007669"/>
    <property type="project" value="UniProtKB-SubCell"/>
</dbReference>
<comment type="caution">
    <text evidence="9">The sequence shown here is derived from an EMBL/GenBank/DDBJ whole genome shotgun (WGS) entry which is preliminary data.</text>
</comment>
<feature type="compositionally biased region" description="Low complexity" evidence="8">
    <location>
        <begin position="28"/>
        <end position="47"/>
    </location>
</feature>
<comment type="similarity">
    <text evidence="2 7">Belongs to the TPT transporter family. SLC35D subfamily.</text>
</comment>
<keyword evidence="7" id="KW-0333">Golgi apparatus</keyword>
<evidence type="ECO:0000256" key="8">
    <source>
        <dbReference type="SAM" id="MobiDB-lite"/>
    </source>
</evidence>
<keyword evidence="7" id="KW-0813">Transport</keyword>
<evidence type="ECO:0000313" key="11">
    <source>
        <dbReference type="Proteomes" id="UP000475325"/>
    </source>
</evidence>
<keyword evidence="7" id="KW-0968">Cytoplasmic vesicle</keyword>
<dbReference type="EMBL" id="WIQZ01000017">
    <property type="protein sequence ID" value="KAF3140316.1"/>
    <property type="molecule type" value="Genomic_DNA"/>
</dbReference>
<evidence type="ECO:0000256" key="1">
    <source>
        <dbReference type="ARBA" id="ARBA00003420"/>
    </source>
</evidence>
<feature type="transmembrane region" description="Helical" evidence="7">
    <location>
        <begin position="66"/>
        <end position="85"/>
    </location>
</feature>
<feature type="transmembrane region" description="Helical" evidence="7">
    <location>
        <begin position="219"/>
        <end position="238"/>
    </location>
</feature>
<dbReference type="InterPro" id="IPR050186">
    <property type="entry name" value="TPT_transporter"/>
</dbReference>